<feature type="domain" description="GGDEF" evidence="6">
    <location>
        <begin position="473"/>
        <end position="605"/>
    </location>
</feature>
<comment type="catalytic activity">
    <reaction evidence="3">
        <text>2 GTP = 3',3'-c-di-GMP + 2 diphosphate</text>
        <dbReference type="Rhea" id="RHEA:24898"/>
        <dbReference type="ChEBI" id="CHEBI:33019"/>
        <dbReference type="ChEBI" id="CHEBI:37565"/>
        <dbReference type="ChEBI" id="CHEBI:58805"/>
        <dbReference type="EC" id="2.7.7.65"/>
    </reaction>
</comment>
<evidence type="ECO:0000256" key="4">
    <source>
        <dbReference type="PROSITE-ProRule" id="PRU00339"/>
    </source>
</evidence>
<dbReference type="PROSITE" id="PS50887">
    <property type="entry name" value="GGDEF"/>
    <property type="match status" value="1"/>
</dbReference>
<gene>
    <name evidence="7" type="ORF">AX660_01365</name>
</gene>
<dbReference type="Gene3D" id="3.30.70.270">
    <property type="match status" value="1"/>
</dbReference>
<evidence type="ECO:0000259" key="6">
    <source>
        <dbReference type="PROSITE" id="PS50887"/>
    </source>
</evidence>
<dbReference type="InterPro" id="IPR029787">
    <property type="entry name" value="Nucleotide_cyclase"/>
</dbReference>
<protein>
    <recommendedName>
        <fullName evidence="2">diguanylate cyclase</fullName>
        <ecNumber evidence="2">2.7.7.65</ecNumber>
    </recommendedName>
</protein>
<comment type="caution">
    <text evidence="7">The sequence shown here is derived from an EMBL/GenBank/DDBJ whole genome shotgun (WGS) entry which is preliminary data.</text>
</comment>
<dbReference type="PANTHER" id="PTHR45138:SF9">
    <property type="entry name" value="DIGUANYLATE CYCLASE DGCM-RELATED"/>
    <property type="match status" value="1"/>
</dbReference>
<dbReference type="EMBL" id="LSNE01000015">
    <property type="protein sequence ID" value="KXI27067.1"/>
    <property type="molecule type" value="Genomic_DNA"/>
</dbReference>
<dbReference type="Pfam" id="PF00990">
    <property type="entry name" value="GGDEF"/>
    <property type="match status" value="1"/>
</dbReference>
<comment type="cofactor">
    <cofactor evidence="1">
        <name>Mg(2+)</name>
        <dbReference type="ChEBI" id="CHEBI:18420"/>
    </cofactor>
</comment>
<dbReference type="SMART" id="SM00028">
    <property type="entry name" value="TPR"/>
    <property type="match status" value="5"/>
</dbReference>
<keyword evidence="5" id="KW-0472">Membrane</keyword>
<dbReference type="SUPFAM" id="SSF48452">
    <property type="entry name" value="TPR-like"/>
    <property type="match status" value="2"/>
</dbReference>
<dbReference type="FunFam" id="3.30.70.270:FF:000001">
    <property type="entry name" value="Diguanylate cyclase domain protein"/>
    <property type="match status" value="1"/>
</dbReference>
<dbReference type="PROSITE" id="PS50005">
    <property type="entry name" value="TPR"/>
    <property type="match status" value="1"/>
</dbReference>
<keyword evidence="4" id="KW-0802">TPR repeat</keyword>
<evidence type="ECO:0000256" key="2">
    <source>
        <dbReference type="ARBA" id="ARBA00012528"/>
    </source>
</evidence>
<keyword evidence="8" id="KW-1185">Reference proteome</keyword>
<dbReference type="PANTHER" id="PTHR45138">
    <property type="entry name" value="REGULATORY COMPONENTS OF SENSORY TRANSDUCTION SYSTEM"/>
    <property type="match status" value="1"/>
</dbReference>
<dbReference type="Gene3D" id="1.25.40.10">
    <property type="entry name" value="Tetratricopeptide repeat domain"/>
    <property type="match status" value="2"/>
</dbReference>
<dbReference type="CDD" id="cd01949">
    <property type="entry name" value="GGDEF"/>
    <property type="match status" value="1"/>
</dbReference>
<feature type="repeat" description="TPR" evidence="4">
    <location>
        <begin position="129"/>
        <end position="162"/>
    </location>
</feature>
<dbReference type="EC" id="2.7.7.65" evidence="2"/>
<accession>A0A148KL91</accession>
<dbReference type="NCBIfam" id="TIGR00254">
    <property type="entry name" value="GGDEF"/>
    <property type="match status" value="1"/>
</dbReference>
<dbReference type="InterPro" id="IPR019734">
    <property type="entry name" value="TPR_rpt"/>
</dbReference>
<organism evidence="7 8">
    <name type="scientific">Paraglaciecola hydrolytica</name>
    <dbReference type="NCBI Taxonomy" id="1799789"/>
    <lineage>
        <taxon>Bacteria</taxon>
        <taxon>Pseudomonadati</taxon>
        <taxon>Pseudomonadota</taxon>
        <taxon>Gammaproteobacteria</taxon>
        <taxon>Alteromonadales</taxon>
        <taxon>Alteromonadaceae</taxon>
        <taxon>Paraglaciecola</taxon>
    </lineage>
</organism>
<evidence type="ECO:0000256" key="1">
    <source>
        <dbReference type="ARBA" id="ARBA00001946"/>
    </source>
</evidence>
<keyword evidence="5" id="KW-1133">Transmembrane helix</keyword>
<evidence type="ECO:0000256" key="3">
    <source>
        <dbReference type="ARBA" id="ARBA00034247"/>
    </source>
</evidence>
<dbReference type="InterPro" id="IPR043128">
    <property type="entry name" value="Rev_trsase/Diguanyl_cyclase"/>
</dbReference>
<dbReference type="STRING" id="1799789.AX660_01365"/>
<dbReference type="InterPro" id="IPR050469">
    <property type="entry name" value="Diguanylate_Cyclase"/>
</dbReference>
<dbReference type="InterPro" id="IPR000160">
    <property type="entry name" value="GGDEF_dom"/>
</dbReference>
<reference evidence="8" key="1">
    <citation type="submission" date="2016-02" db="EMBL/GenBank/DDBJ databases">
        <authorList>
            <person name="Schultz-Johansen M."/>
            <person name="Glaring M.A."/>
            <person name="Bech P.K."/>
            <person name="Stougaard P."/>
        </authorList>
    </citation>
    <scope>NUCLEOTIDE SEQUENCE [LARGE SCALE GENOMIC DNA]</scope>
    <source>
        <strain evidence="8">S66</strain>
    </source>
</reference>
<sequence length="615" mass="68472">MANAQTTQLKQLSEPYAGYALTVLNSPHEVLDTLINSAPDASAADIIHAQYQLMLAKAYYNLTYPQKALKHAQLALGFVSEKSQTWLYHQVKVMEAVAFELIGTPMQGLAGLNAAIAWSKQQNDAKLYLQALFSRGIVQTSLADYLAALDDFQQAYALASDNPNELSKAHVAAMLAQVYEYRSEDSVAIPYYEEAVAAHRTHGADLDLSIALFGLGKAHRNTGNIELAISQLEESALLAEKIDDLQGVAYALKELAAINMLQKDYAAAEQKLVKAADIFAQAGNPQMNFNMMVSLGMLALETDNLTQAETYLHSADILLDRQNMPVHSIGFDEIYAGLLFRQGHYQRAYEVLKQAFLNHKKYQSAQSSEQLHELSSRFELQLAQQENKVLSQQNALQQLQLSNKKTLNLQLILLTVFATVVCGLLGIIVMRNKVHKNRLEKLATRDELTDLYNRRHTLALLEQQMSLAARHDKRLCIAMLDLDWFKQINDSYGHVAGDKVLREFAVLCNKSLRESDVVGRIGGEEFLLILSHTASDDAYKVLDNLRLKMVGLSQLAEIPQAEVTISIGIAEYQQDDSLEDFMLLADTALYRAKNNGRDQVVVANRNITVPTDSLP</sequence>
<dbReference type="SMART" id="SM00267">
    <property type="entry name" value="GGDEF"/>
    <property type="match status" value="1"/>
</dbReference>
<evidence type="ECO:0000256" key="5">
    <source>
        <dbReference type="SAM" id="Phobius"/>
    </source>
</evidence>
<name>A0A148KL91_9ALTE</name>
<dbReference type="Proteomes" id="UP000070299">
    <property type="component" value="Unassembled WGS sequence"/>
</dbReference>
<keyword evidence="5" id="KW-0812">Transmembrane</keyword>
<dbReference type="SUPFAM" id="SSF55073">
    <property type="entry name" value="Nucleotide cyclase"/>
    <property type="match status" value="1"/>
</dbReference>
<evidence type="ECO:0000313" key="8">
    <source>
        <dbReference type="Proteomes" id="UP000070299"/>
    </source>
</evidence>
<dbReference type="AlphaFoldDB" id="A0A148KL91"/>
<evidence type="ECO:0000313" key="7">
    <source>
        <dbReference type="EMBL" id="KXI27067.1"/>
    </source>
</evidence>
<feature type="transmembrane region" description="Helical" evidence="5">
    <location>
        <begin position="407"/>
        <end position="429"/>
    </location>
</feature>
<proteinExistence type="predicted"/>
<dbReference type="InterPro" id="IPR011990">
    <property type="entry name" value="TPR-like_helical_dom_sf"/>
</dbReference>
<dbReference type="GO" id="GO:0052621">
    <property type="term" value="F:diguanylate cyclase activity"/>
    <property type="evidence" value="ECO:0007669"/>
    <property type="project" value="UniProtKB-EC"/>
</dbReference>